<keyword evidence="2" id="KW-1185">Reference proteome</keyword>
<dbReference type="KEGG" id="snep:Enr13x_55030"/>
<sequence length="486" mass="54385">MHNESVAWLEGMFLRPHHMQAAERSIDETARQHVALDHGYNYGIRQISFSREAIANGQFELSECQARLRDGTVIWIDSAQQPDRVDLGKTGGSVKRSLSDAFDQVESIDVFLAVPKLRLGRPNTLAQRGGQHRFVGLPGTVADENAGGNEQEISLRTLNVQILLGTDNLAGYETLPIARIKRSGAAEAAPELDGDYIPPVLGCDAWPELARDYVRAVYDIIGQKIEVLSSQVITRGIMQGAPEAGDMNRLLMLTALNAGYGSLRSLAFARGVHPHVAYTDLCRIVGSLSIFRSDRRPGEIPLYDHDDLARIFGWVLEEIRSLITEVQEYKFERRDFIGAGKGQEVQLDQKWMSKGWEWYIGVQHERITAAQCRELLEIGRLDWKLGKSEKVDFMFRFRQDGLKITETKAPRALPQGDNWLFYSVNKSGPAWEDLRSDDSPRLGVRFKEALIANLATLQGKKELQINVDGIEGTLKLSLFAVPTAED</sequence>
<dbReference type="PANTHER" id="PTHR35566">
    <property type="entry name" value="BLR3599 PROTEIN"/>
    <property type="match status" value="1"/>
</dbReference>
<dbReference type="NCBIfam" id="TIGR03353">
    <property type="entry name" value="VI_chp_4"/>
    <property type="match status" value="1"/>
</dbReference>
<dbReference type="OrthoDB" id="9775333at2"/>
<dbReference type="InterPro" id="IPR010263">
    <property type="entry name" value="T6SS_TssK"/>
</dbReference>
<dbReference type="PANTHER" id="PTHR35566:SF1">
    <property type="entry name" value="TYPE VI SECRETION SYSTEM BASEPLATE COMPONENT TSSK1"/>
    <property type="match status" value="1"/>
</dbReference>
<dbReference type="EMBL" id="CP037423">
    <property type="protein sequence ID" value="QDV45624.1"/>
    <property type="molecule type" value="Genomic_DNA"/>
</dbReference>
<reference evidence="1 2" key="1">
    <citation type="submission" date="2019-03" db="EMBL/GenBank/DDBJ databases">
        <title>Deep-cultivation of Planctomycetes and their phenomic and genomic characterization uncovers novel biology.</title>
        <authorList>
            <person name="Wiegand S."/>
            <person name="Jogler M."/>
            <person name="Boedeker C."/>
            <person name="Pinto D."/>
            <person name="Vollmers J."/>
            <person name="Rivas-Marin E."/>
            <person name="Kohn T."/>
            <person name="Peeters S.H."/>
            <person name="Heuer A."/>
            <person name="Rast P."/>
            <person name="Oberbeckmann S."/>
            <person name="Bunk B."/>
            <person name="Jeske O."/>
            <person name="Meyerdierks A."/>
            <person name="Storesund J.E."/>
            <person name="Kallscheuer N."/>
            <person name="Luecker S."/>
            <person name="Lage O.M."/>
            <person name="Pohl T."/>
            <person name="Merkel B.J."/>
            <person name="Hornburger P."/>
            <person name="Mueller R.-W."/>
            <person name="Bruemmer F."/>
            <person name="Labrenz M."/>
            <person name="Spormann A.M."/>
            <person name="Op den Camp H."/>
            <person name="Overmann J."/>
            <person name="Amann R."/>
            <person name="Jetten M.S.M."/>
            <person name="Mascher T."/>
            <person name="Medema M.H."/>
            <person name="Devos D.P."/>
            <person name="Kaster A.-K."/>
            <person name="Ovreas L."/>
            <person name="Rohde M."/>
            <person name="Galperin M.Y."/>
            <person name="Jogler C."/>
        </authorList>
    </citation>
    <scope>NUCLEOTIDE SEQUENCE [LARGE SCALE GENOMIC DNA]</scope>
    <source>
        <strain evidence="1 2">Enr13</strain>
    </source>
</reference>
<dbReference type="AlphaFoldDB" id="A0A518HXZ1"/>
<proteinExistence type="predicted"/>
<accession>A0A518HXZ1</accession>
<evidence type="ECO:0008006" key="3">
    <source>
        <dbReference type="Google" id="ProtNLM"/>
    </source>
</evidence>
<dbReference type="Proteomes" id="UP000319004">
    <property type="component" value="Chromosome"/>
</dbReference>
<evidence type="ECO:0000313" key="2">
    <source>
        <dbReference type="Proteomes" id="UP000319004"/>
    </source>
</evidence>
<dbReference type="RefSeq" id="WP_145389883.1">
    <property type="nucleotide sequence ID" value="NZ_CP037423.1"/>
</dbReference>
<dbReference type="Pfam" id="PF05936">
    <property type="entry name" value="T6SS_VasE"/>
    <property type="match status" value="1"/>
</dbReference>
<evidence type="ECO:0000313" key="1">
    <source>
        <dbReference type="EMBL" id="QDV45624.1"/>
    </source>
</evidence>
<gene>
    <name evidence="1" type="ORF">Enr13x_55030</name>
</gene>
<protein>
    <recommendedName>
        <fullName evidence="3">Type VI secretion protein</fullName>
    </recommendedName>
</protein>
<organism evidence="1 2">
    <name type="scientific">Stieleria neptunia</name>
    <dbReference type="NCBI Taxonomy" id="2527979"/>
    <lineage>
        <taxon>Bacteria</taxon>
        <taxon>Pseudomonadati</taxon>
        <taxon>Planctomycetota</taxon>
        <taxon>Planctomycetia</taxon>
        <taxon>Pirellulales</taxon>
        <taxon>Pirellulaceae</taxon>
        <taxon>Stieleria</taxon>
    </lineage>
</organism>
<name>A0A518HXZ1_9BACT</name>